<dbReference type="SUPFAM" id="SSF54928">
    <property type="entry name" value="RNA-binding domain, RBD"/>
    <property type="match status" value="2"/>
</dbReference>
<reference evidence="6 7" key="1">
    <citation type="submission" date="2008-07" db="EMBL/GenBank/DDBJ databases">
        <authorList>
            <person name="El-Sayed N."/>
            <person name="Caler E."/>
            <person name="Inman J."/>
            <person name="Amedeo P."/>
            <person name="Hass B."/>
            <person name="Wortman J."/>
        </authorList>
    </citation>
    <scope>NUCLEOTIDE SEQUENCE [LARGE SCALE GENOMIC DNA]</scope>
    <source>
        <strain evidence="7">ATCC 50983 / TXsc</strain>
    </source>
</reference>
<evidence type="ECO:0000256" key="1">
    <source>
        <dbReference type="ARBA" id="ARBA00022737"/>
    </source>
</evidence>
<protein>
    <recommendedName>
        <fullName evidence="5">RRM domain-containing protein</fullName>
    </recommendedName>
</protein>
<sequence length="691" mass="75154">MSNTNDGTSPPPSWVTAGGGENATRARVPGWMVSDSGSGGEGTTTAKGQHQDGKGAMDAFLPKLRQFLTIVDPAREKGSSDEDLLAVLRDYDTPEGLFASLDEQYKAEWHQHQDGVQPASPAPSPAPVTSTASPKPRCQYGNKCYRKNPQHMRDFDHSHSPLLPSQSGEDAVTISPHKKRKRKREKDSPEESGESSDLSSFIVPDDVTDSPERNDDDPDYTPDTSGRDSPSPPGPARPVCMYDDPRRDSRGSFGSRAKPSIKLFVGSIPFSITEADLEPLFTPYGEVVELVIQRQSDGRSKGCAWLRYATKAECDACIKALHNTYQWRTGSTWSLMQVRYAIGELDGYHNKLFVGGIPAYLDDGALTASFSTTYGPVRELVSLRRGPGQSTNAVMVRFLRRESVNKLLADSRRRQIYLCGVYCPAVRVSYAHYNRHGDRVFSTKATAEDNVLQEGEGVPSQRRVPPQSSTMGYPPALQGPPSQLQSSHPTMYYVPSDPVGRHLSIGNIPSYKSFSDVTDLLTPYGSILHITAVDDEDADHGTMTVSAVMASDAEASAAEAALNGYVFPDDEAQLPLNVSRVTPPQEWSPAHYSYYPSPTTDTIPGSIAMTKIMAGLLKAQETLARHSPVYAGSGSFPQAPLRHHCHNCSGEYWLPPIITAAAAGHIQLAANLTNSAIVSLPAECRQASRDI</sequence>
<dbReference type="Pfam" id="PF10283">
    <property type="entry name" value="zf-CCHH"/>
    <property type="match status" value="1"/>
</dbReference>
<accession>C5LZX6</accession>
<proteinExistence type="predicted"/>
<keyword evidence="1" id="KW-0677">Repeat</keyword>
<dbReference type="OrthoDB" id="272703at2759"/>
<dbReference type="Proteomes" id="UP000007800">
    <property type="component" value="Unassembled WGS sequence"/>
</dbReference>
<dbReference type="InterPro" id="IPR019406">
    <property type="entry name" value="APLF_PBZ"/>
</dbReference>
<dbReference type="GO" id="GO:0003723">
    <property type="term" value="F:RNA binding"/>
    <property type="evidence" value="ECO:0007669"/>
    <property type="project" value="UniProtKB-UniRule"/>
</dbReference>
<evidence type="ECO:0000259" key="5">
    <source>
        <dbReference type="PROSITE" id="PS50102"/>
    </source>
</evidence>
<dbReference type="Gene3D" id="3.30.70.330">
    <property type="match status" value="2"/>
</dbReference>
<dbReference type="PROSITE" id="PS50102">
    <property type="entry name" value="RRM"/>
    <property type="match status" value="2"/>
</dbReference>
<evidence type="ECO:0000256" key="2">
    <source>
        <dbReference type="ARBA" id="ARBA00022884"/>
    </source>
</evidence>
<organism evidence="7">
    <name type="scientific">Perkinsus marinus (strain ATCC 50983 / TXsc)</name>
    <dbReference type="NCBI Taxonomy" id="423536"/>
    <lineage>
        <taxon>Eukaryota</taxon>
        <taxon>Sar</taxon>
        <taxon>Alveolata</taxon>
        <taxon>Perkinsozoa</taxon>
        <taxon>Perkinsea</taxon>
        <taxon>Perkinsida</taxon>
        <taxon>Perkinsidae</taxon>
        <taxon>Perkinsus</taxon>
    </lineage>
</organism>
<gene>
    <name evidence="6" type="ORF">Pmar_PMAR004534</name>
</gene>
<feature type="compositionally biased region" description="Low complexity" evidence="4">
    <location>
        <begin position="127"/>
        <end position="136"/>
    </location>
</feature>
<feature type="region of interest" description="Disordered" evidence="4">
    <location>
        <begin position="108"/>
        <end position="254"/>
    </location>
</feature>
<feature type="compositionally biased region" description="Acidic residues" evidence="4">
    <location>
        <begin position="206"/>
        <end position="220"/>
    </location>
</feature>
<dbReference type="InterPro" id="IPR000504">
    <property type="entry name" value="RRM_dom"/>
</dbReference>
<dbReference type="Pfam" id="PF00076">
    <property type="entry name" value="RRM_1"/>
    <property type="match status" value="1"/>
</dbReference>
<keyword evidence="7" id="KW-1185">Reference proteome</keyword>
<keyword evidence="2 3" id="KW-0694">RNA-binding</keyword>
<dbReference type="SMART" id="SM00360">
    <property type="entry name" value="RRM"/>
    <property type="match status" value="3"/>
</dbReference>
<evidence type="ECO:0000313" key="7">
    <source>
        <dbReference type="Proteomes" id="UP000007800"/>
    </source>
</evidence>
<feature type="domain" description="RRM" evidence="5">
    <location>
        <begin position="350"/>
        <end position="433"/>
    </location>
</feature>
<dbReference type="EMBL" id="GG686971">
    <property type="protein sequence ID" value="EEQ97794.1"/>
    <property type="molecule type" value="Genomic_DNA"/>
</dbReference>
<evidence type="ECO:0000256" key="4">
    <source>
        <dbReference type="SAM" id="MobiDB-lite"/>
    </source>
</evidence>
<dbReference type="AlphaFoldDB" id="C5LZX6"/>
<dbReference type="RefSeq" id="XP_002765077.1">
    <property type="nucleotide sequence ID" value="XM_002765031.1"/>
</dbReference>
<name>C5LZX6_PERM5</name>
<dbReference type="InterPro" id="IPR035979">
    <property type="entry name" value="RBD_domain_sf"/>
</dbReference>
<feature type="region of interest" description="Disordered" evidence="4">
    <location>
        <begin position="1"/>
        <end position="55"/>
    </location>
</feature>
<dbReference type="GeneID" id="9037251"/>
<dbReference type="CDD" id="cd00590">
    <property type="entry name" value="RRM_SF"/>
    <property type="match status" value="1"/>
</dbReference>
<evidence type="ECO:0000313" key="6">
    <source>
        <dbReference type="EMBL" id="EEQ97794.1"/>
    </source>
</evidence>
<evidence type="ECO:0000256" key="3">
    <source>
        <dbReference type="PROSITE-ProRule" id="PRU00176"/>
    </source>
</evidence>
<feature type="region of interest" description="Disordered" evidence="4">
    <location>
        <begin position="452"/>
        <end position="472"/>
    </location>
</feature>
<feature type="domain" description="RRM" evidence="5">
    <location>
        <begin position="261"/>
        <end position="343"/>
    </location>
</feature>
<dbReference type="InParanoid" id="C5LZX6"/>
<dbReference type="PANTHER" id="PTHR24012">
    <property type="entry name" value="RNA BINDING PROTEIN"/>
    <property type="match status" value="1"/>
</dbReference>
<dbReference type="InterPro" id="IPR012677">
    <property type="entry name" value="Nucleotide-bd_a/b_plait_sf"/>
</dbReference>